<accession>K9VQP8</accession>
<dbReference type="eggNOG" id="COG3899">
    <property type="taxonomic scope" value="Bacteria"/>
</dbReference>
<dbReference type="Gene3D" id="3.60.40.10">
    <property type="entry name" value="PPM-type phosphatase domain"/>
    <property type="match status" value="1"/>
</dbReference>
<dbReference type="InterPro" id="IPR001932">
    <property type="entry name" value="PPM-type_phosphatase-like_dom"/>
</dbReference>
<dbReference type="HOGENOM" id="CLU_000445_34_1_3"/>
<dbReference type="InterPro" id="IPR008271">
    <property type="entry name" value="Ser/Thr_kinase_AS"/>
</dbReference>
<dbReference type="PANTHER" id="PTHR43642:SF1">
    <property type="entry name" value="HYBRID SIGNAL TRANSDUCTION HISTIDINE KINASE G"/>
    <property type="match status" value="1"/>
</dbReference>
<dbReference type="InterPro" id="IPR029016">
    <property type="entry name" value="GAF-like_dom_sf"/>
</dbReference>
<keyword evidence="3" id="KW-0808">Transferase</keyword>
<dbReference type="Pfam" id="PF13191">
    <property type="entry name" value="AAA_16"/>
    <property type="match status" value="1"/>
</dbReference>
<dbReference type="InterPro" id="IPR027417">
    <property type="entry name" value="P-loop_NTPase"/>
</dbReference>
<keyword evidence="3" id="KW-0723">Serine/threonine-protein kinase</keyword>
<dbReference type="SUPFAM" id="SSF55781">
    <property type="entry name" value="GAF domain-like"/>
    <property type="match status" value="1"/>
</dbReference>
<gene>
    <name evidence="3" type="ORF">Osc7112_6081</name>
</gene>
<dbReference type="Proteomes" id="UP000010478">
    <property type="component" value="Chromosome"/>
</dbReference>
<dbReference type="InterPro" id="IPR036457">
    <property type="entry name" value="PPM-type-like_dom_sf"/>
</dbReference>
<dbReference type="eggNOG" id="COG2208">
    <property type="taxonomic scope" value="Bacteria"/>
</dbReference>
<dbReference type="InterPro" id="IPR000719">
    <property type="entry name" value="Prot_kinase_dom"/>
</dbReference>
<dbReference type="PROSITE" id="PS50011">
    <property type="entry name" value="PROTEIN_KINASE_DOM"/>
    <property type="match status" value="1"/>
</dbReference>
<dbReference type="PANTHER" id="PTHR43642">
    <property type="entry name" value="HYBRID SIGNAL TRANSDUCTION HISTIDINE KINASE G"/>
    <property type="match status" value="1"/>
</dbReference>
<dbReference type="SUPFAM" id="SSF81606">
    <property type="entry name" value="PP2C-like"/>
    <property type="match status" value="1"/>
</dbReference>
<dbReference type="InterPro" id="IPR041664">
    <property type="entry name" value="AAA_16"/>
</dbReference>
<dbReference type="InterPro" id="IPR003018">
    <property type="entry name" value="GAF"/>
</dbReference>
<organism evidence="3 4">
    <name type="scientific">Phormidium nigroviride PCC 7112</name>
    <dbReference type="NCBI Taxonomy" id="179408"/>
    <lineage>
        <taxon>Bacteria</taxon>
        <taxon>Bacillati</taxon>
        <taxon>Cyanobacteriota</taxon>
        <taxon>Cyanophyceae</taxon>
        <taxon>Oscillatoriophycideae</taxon>
        <taxon>Oscillatoriales</taxon>
        <taxon>Oscillatoriaceae</taxon>
        <taxon>Phormidium</taxon>
    </lineage>
</organism>
<dbReference type="Pfam" id="PF00069">
    <property type="entry name" value="Pkinase"/>
    <property type="match status" value="1"/>
</dbReference>
<protein>
    <submittedName>
        <fullName evidence="3">Serine/threonine protein kinase</fullName>
    </submittedName>
</protein>
<dbReference type="EMBL" id="CP003614">
    <property type="protein sequence ID" value="AFZ10271.1"/>
    <property type="molecule type" value="Genomic_DNA"/>
</dbReference>
<dbReference type="eggNOG" id="COG0515">
    <property type="taxonomic scope" value="Bacteria"/>
</dbReference>
<dbReference type="STRING" id="179408.Osc7112_6081"/>
<dbReference type="SMART" id="SM00331">
    <property type="entry name" value="PP2C_SIG"/>
    <property type="match status" value="1"/>
</dbReference>
<dbReference type="GO" id="GO:0004674">
    <property type="term" value="F:protein serine/threonine kinase activity"/>
    <property type="evidence" value="ECO:0007669"/>
    <property type="project" value="UniProtKB-KW"/>
</dbReference>
<dbReference type="RefSeq" id="WP_015179471.1">
    <property type="nucleotide sequence ID" value="NC_019729.1"/>
</dbReference>
<dbReference type="eggNOG" id="COG2203">
    <property type="taxonomic scope" value="Bacteria"/>
</dbReference>
<keyword evidence="4" id="KW-1185">Reference proteome</keyword>
<dbReference type="Pfam" id="PF01590">
    <property type="entry name" value="GAF"/>
    <property type="match status" value="1"/>
</dbReference>
<dbReference type="Gene3D" id="3.40.50.300">
    <property type="entry name" value="P-loop containing nucleotide triphosphate hydrolases"/>
    <property type="match status" value="1"/>
</dbReference>
<evidence type="ECO:0000259" key="2">
    <source>
        <dbReference type="PROSITE" id="PS50011"/>
    </source>
</evidence>
<dbReference type="CDD" id="cd14014">
    <property type="entry name" value="STKc_PknB_like"/>
    <property type="match status" value="1"/>
</dbReference>
<feature type="coiled-coil region" evidence="1">
    <location>
        <begin position="1491"/>
        <end position="1536"/>
    </location>
</feature>
<dbReference type="InterPro" id="IPR011009">
    <property type="entry name" value="Kinase-like_dom_sf"/>
</dbReference>
<dbReference type="SUPFAM" id="SSF56112">
    <property type="entry name" value="Protein kinase-like (PK-like)"/>
    <property type="match status" value="1"/>
</dbReference>
<dbReference type="GO" id="GO:0005524">
    <property type="term" value="F:ATP binding"/>
    <property type="evidence" value="ECO:0007669"/>
    <property type="project" value="InterPro"/>
</dbReference>
<name>K9VQP8_9CYAN</name>
<feature type="domain" description="Protein kinase" evidence="2">
    <location>
        <begin position="7"/>
        <end position="271"/>
    </location>
</feature>
<dbReference type="InterPro" id="IPR053159">
    <property type="entry name" value="Hybrid_Histidine_Kinase"/>
</dbReference>
<proteinExistence type="predicted"/>
<dbReference type="Gene3D" id="3.30.450.40">
    <property type="match status" value="1"/>
</dbReference>
<evidence type="ECO:0000313" key="4">
    <source>
        <dbReference type="Proteomes" id="UP000010478"/>
    </source>
</evidence>
<dbReference type="SMART" id="SM00065">
    <property type="entry name" value="GAF"/>
    <property type="match status" value="1"/>
</dbReference>
<dbReference type="SMART" id="SM00220">
    <property type="entry name" value="S_TKc"/>
    <property type="match status" value="1"/>
</dbReference>
<dbReference type="Pfam" id="PF07228">
    <property type="entry name" value="SpoIIE"/>
    <property type="match status" value="1"/>
</dbReference>
<keyword evidence="1" id="KW-0175">Coiled coil</keyword>
<keyword evidence="3" id="KW-0418">Kinase</keyword>
<reference evidence="3 4" key="1">
    <citation type="submission" date="2012-05" db="EMBL/GenBank/DDBJ databases">
        <title>Finished chromosome of genome of Oscillatoria sp. PCC 7112.</title>
        <authorList>
            <consortium name="US DOE Joint Genome Institute"/>
            <person name="Gugger M."/>
            <person name="Coursin T."/>
            <person name="Rippka R."/>
            <person name="Tandeau De Marsac N."/>
            <person name="Huntemann M."/>
            <person name="Wei C.-L."/>
            <person name="Han J."/>
            <person name="Detter J.C."/>
            <person name="Han C."/>
            <person name="Tapia R."/>
            <person name="Davenport K."/>
            <person name="Daligault H."/>
            <person name="Erkkila T."/>
            <person name="Gu W."/>
            <person name="Munk A.C.C."/>
            <person name="Teshima H."/>
            <person name="Xu Y."/>
            <person name="Chain P."/>
            <person name="Chen A."/>
            <person name="Krypides N."/>
            <person name="Mavromatis K."/>
            <person name="Markowitz V."/>
            <person name="Szeto E."/>
            <person name="Ivanova N."/>
            <person name="Mikhailova N."/>
            <person name="Ovchinnikova G."/>
            <person name="Pagani I."/>
            <person name="Pati A."/>
            <person name="Goodwin L."/>
            <person name="Peters L."/>
            <person name="Pitluck S."/>
            <person name="Woyke T."/>
            <person name="Kerfeld C."/>
        </authorList>
    </citation>
    <scope>NUCLEOTIDE SEQUENCE [LARGE SCALE GENOMIC DNA]</scope>
    <source>
        <strain evidence="3 4">PCC 7112</strain>
    </source>
</reference>
<evidence type="ECO:0000256" key="1">
    <source>
        <dbReference type="SAM" id="Coils"/>
    </source>
</evidence>
<dbReference type="PROSITE" id="PS00108">
    <property type="entry name" value="PROTEIN_KINASE_ST"/>
    <property type="match status" value="1"/>
</dbReference>
<sequence>MLAIRGYKITSQIYQGFNTVIYRGIKESDGQPAIFKILKNEYPHLEEITRLRQEYEVSKNLNIEGIVKPLELQELGNRKFILIVEDFGGIALSDSEKFKQPQIRDFLAIAIQLASTLAQLHDLCIIHKDIKPQNIIVNFTTNQVKITDFGIATRLSKENQSLSHPNLLEGTLAYLSPEQTGRMNRAIDYRTDFYSLGVTFYEMLTGKLPFPTTDVLELIYSHIAIQPVPPAKINSQIPQAISEIVMKLMAKTAEERYQSAEGLKFDLEQCLTQLETTGKIDNFQIGQEDLSSQLQIPQKLYGRFEQVQTLLAAFDRISNGTAEMMLVAGYSGIGKTAVVNEVHKPIVRQHGYFISGKFDQFKRNIPYASLIEAFSDLMRQLLTDSPQQIENWKQKLLYALGQQGRIITEVIPEVELIVGEQPPVPEVGATEAQNRFNRVFASFIQVFTQPEHPLVIFLDDLQWADLSSLKLIQLLVTNPDSQYLLMIGAYRDNEVSPTHPLMQTLKNNQENSANLTTITLAPLSSTDVNQIVADTLKESQKSQSLSALLFNKTQGNPFFLNQLLKYIYEEKLLAYNFNSRQWEWEIDEIQAVGIADYNVVELMVKQIQRLPEASQKILQLAACIGSRFYLDVLAIVNEESPIETANQLWSALKAGLILPLNDAYKIPLFFDRELAENLHLDDIASRQTASVQIPYKFLHDRVQQAAYSLIAEDQKKLTHLKIGQLLLKNTTPSQQEENIFAIVNQLNIGSEFITEQSEKNQLAALNLAAGRKAKAATASEAAANYFNAGMELLAASSWQSNYELTLNLYIEAVEAEYLCTNFERAAALAEIALQQATTLLEKVKVYELKVEFYIAQNQLSKALETGLQAVEMLGVSLAPLPSEGSSSVQMPRLEELENLPEMTDPYLLAALRILITATAAASISAPSTFVQIVLTKVNLCVEQGYSALAAIAYANYGIILCGPMADLDAGYYCGQLAIKLLDIFPDNKLKCRVYAPFYGLISHWKEQAKESIAPLEEAIQAGLETGDYQYAGYCVLHYCTNLLLSGECLEIVDVNIREYIKLLNKIKQEFPLNFIKVWHQLTLNLQGLSSDKMLLQGKSFDEAAMLVYLQETKNATTLLLVYQAKAFLCYLFKDYSQALACILAAHEHLRGDSGMMTFPAHHFYYSLILLANYNTAAPREQQQYLELVESHQEKMKRWAQDAPMNYQHKYDLIEAEKARILGQNEQAINLYERAISGAIEYERREDEAIAKELAGEFHFACGREHMSRFYLNESYYAYIRWGATAKAQDLESRYPKIFGRITAQKNLGLDFNTTTLTIGGSLEGLELLSVLKFSKIISGEIVLSELILQFMKIAFHNAGAQKGFLILNQSEGFAIAAAGEVEDSDINVLLSPQIELEQVVPLSVIYYVEKTLTTVVLNNAKAEGAFRTDPYIRTHQPKSVLCIPIINQGKMMGLLYFENNLATSAFTPTRLEVLKLISSQAAISLENAFLYHTQEQKVEERTAQLAQANQEISSLNNKLKAENIRLSAELEVTKRLQQMILPKQSELDKIKGLEIAGYMQPADEVGGDYYDVLTQNDKVKISIGDVTGHGLESGVLMIMAQTAVRTLQQMNETDPVKFLDVLNRTLYANIERIDSSKNMTLALLDYQDSNFTISGQHEEIIVVRTDGNIERIDTMELGFPVGLEEDIADFVSQVQVHLNPGDVVVIYTDGITEAVNINKVYYGIERLCQVAKENRHKTAEEIRQAVIDHLRQHIDKHKVFDDITLVVLKQK</sequence>
<evidence type="ECO:0000313" key="3">
    <source>
        <dbReference type="EMBL" id="AFZ10271.1"/>
    </source>
</evidence>
<dbReference type="KEGG" id="oni:Osc7112_6081"/>
<dbReference type="PATRIC" id="fig|179408.3.peg.7574"/>
<dbReference type="Gene3D" id="1.10.510.10">
    <property type="entry name" value="Transferase(Phosphotransferase) domain 1"/>
    <property type="match status" value="1"/>
</dbReference>
<dbReference type="OrthoDB" id="573511at2"/>
<dbReference type="SUPFAM" id="SSF52540">
    <property type="entry name" value="P-loop containing nucleoside triphosphate hydrolases"/>
    <property type="match status" value="1"/>
</dbReference>